<dbReference type="CDD" id="cd04301">
    <property type="entry name" value="NAT_SF"/>
    <property type="match status" value="1"/>
</dbReference>
<dbReference type="RefSeq" id="WP_066234674.1">
    <property type="nucleotide sequence ID" value="NZ_JARTFQ010000005.1"/>
</dbReference>
<gene>
    <name evidence="2" type="ORF">P9271_14205</name>
</gene>
<protein>
    <submittedName>
        <fullName evidence="2">GNAT family protein</fullName>
        <ecNumber evidence="2">2.-.-.-</ecNumber>
    </submittedName>
</protein>
<dbReference type="Pfam" id="PF13302">
    <property type="entry name" value="Acetyltransf_3"/>
    <property type="match status" value="1"/>
</dbReference>
<evidence type="ECO:0000259" key="1">
    <source>
        <dbReference type="PROSITE" id="PS51186"/>
    </source>
</evidence>
<proteinExistence type="predicted"/>
<dbReference type="InterPro" id="IPR016181">
    <property type="entry name" value="Acyl_CoA_acyltransferase"/>
</dbReference>
<dbReference type="EC" id="2.-.-.-" evidence="2"/>
<organism evidence="2 3">
    <name type="scientific">Metabacillus fastidiosus</name>
    <dbReference type="NCBI Taxonomy" id="1458"/>
    <lineage>
        <taxon>Bacteria</taxon>
        <taxon>Bacillati</taxon>
        <taxon>Bacillota</taxon>
        <taxon>Bacilli</taxon>
        <taxon>Bacillales</taxon>
        <taxon>Bacillaceae</taxon>
        <taxon>Metabacillus</taxon>
    </lineage>
</organism>
<dbReference type="PANTHER" id="PTHR43415:SF3">
    <property type="entry name" value="GNAT-FAMILY ACETYLTRANSFERASE"/>
    <property type="match status" value="1"/>
</dbReference>
<keyword evidence="3" id="KW-1185">Reference proteome</keyword>
<sequence length="191" mass="22098">MKNVSPAIKGLNVLLRKPKDSDVFDYLEVDISQELIRMYGGNTKRIAPKTLEKAQKFVQSIQENKLEWCVEYKGKMIGQARLTVSDIDNRARYAVGIFDSSVWGKGLGTEITQLILHYAFKELNLHRVDLRVLEYNKRAIKCYEKCGFIKEGVEREGALIDGKYETDVFMSILDREYYEIKDQFIKMILVG</sequence>
<reference evidence="2 3" key="1">
    <citation type="submission" date="2023-03" db="EMBL/GenBank/DDBJ databases">
        <title>Bacillus Genome Sequencing.</title>
        <authorList>
            <person name="Dunlap C."/>
        </authorList>
    </citation>
    <scope>NUCLEOTIDE SEQUENCE [LARGE SCALE GENOMIC DNA]</scope>
    <source>
        <strain evidence="2 3">NRS-1717</strain>
    </source>
</reference>
<evidence type="ECO:0000313" key="2">
    <source>
        <dbReference type="EMBL" id="MED4402467.1"/>
    </source>
</evidence>
<dbReference type="Gene3D" id="3.40.630.30">
    <property type="match status" value="1"/>
</dbReference>
<feature type="domain" description="N-acetyltransferase" evidence="1">
    <location>
        <begin position="24"/>
        <end position="175"/>
    </location>
</feature>
<dbReference type="GeneID" id="301142892"/>
<dbReference type="PANTHER" id="PTHR43415">
    <property type="entry name" value="SPERMIDINE N(1)-ACETYLTRANSFERASE"/>
    <property type="match status" value="1"/>
</dbReference>
<dbReference type="SUPFAM" id="SSF55729">
    <property type="entry name" value="Acyl-CoA N-acyltransferases (Nat)"/>
    <property type="match status" value="1"/>
</dbReference>
<dbReference type="InterPro" id="IPR000182">
    <property type="entry name" value="GNAT_dom"/>
</dbReference>
<name>A0ABU6P1D3_9BACI</name>
<dbReference type="Proteomes" id="UP001342826">
    <property type="component" value="Unassembled WGS sequence"/>
</dbReference>
<keyword evidence="2" id="KW-0808">Transferase</keyword>
<dbReference type="PROSITE" id="PS51186">
    <property type="entry name" value="GNAT"/>
    <property type="match status" value="1"/>
</dbReference>
<accession>A0ABU6P1D3</accession>
<dbReference type="EMBL" id="JARTFS010000012">
    <property type="protein sequence ID" value="MED4402467.1"/>
    <property type="molecule type" value="Genomic_DNA"/>
</dbReference>
<dbReference type="GO" id="GO:0016740">
    <property type="term" value="F:transferase activity"/>
    <property type="evidence" value="ECO:0007669"/>
    <property type="project" value="UniProtKB-KW"/>
</dbReference>
<comment type="caution">
    <text evidence="2">The sequence shown here is derived from an EMBL/GenBank/DDBJ whole genome shotgun (WGS) entry which is preliminary data.</text>
</comment>
<evidence type="ECO:0000313" key="3">
    <source>
        <dbReference type="Proteomes" id="UP001342826"/>
    </source>
</evidence>